<keyword evidence="3" id="KW-1185">Reference proteome</keyword>
<feature type="compositionally biased region" description="Acidic residues" evidence="1">
    <location>
        <begin position="62"/>
        <end position="76"/>
    </location>
</feature>
<dbReference type="RefSeq" id="WP_184389051.1">
    <property type="nucleotide sequence ID" value="NZ_BAAAJD010000057.1"/>
</dbReference>
<protein>
    <submittedName>
        <fullName evidence="2">Uncharacterized protein</fullName>
    </submittedName>
</protein>
<sequence>MPPSHQHREGLRSRKADAGAGKTEYGAVVLLTAALVAAVFAVDVAGNTGALYEQAFCRIEQGEDCDGPGSPSDEDVETRREAPEPPAEPGCEPLCEPYPGWTPFVQWPGVPGNHPEDSIALESILDHDSADVDDVSHKTIFTWPWTVLESKKQDAYIWAQGGAMKGMWTARRALLHFLGGSGDDFEVDANEIMEDVPEFREAVERQRREIAREAVRQAKERGEKGVVTFPVRSEWNAFGYGPDGKYVYDDSDWINTLGSWNYAETGEVRVIPPTEPGGEWSYKMTTMTHVKKYYDWDRDKTGPAVGFGPIKSPFSERDLSEMHRTGLAQEFWVVGDTSPTTSSGTL</sequence>
<name>A0A7W8VBX9_9ACTN</name>
<evidence type="ECO:0000313" key="2">
    <source>
        <dbReference type="EMBL" id="MBB5430856.1"/>
    </source>
</evidence>
<comment type="caution">
    <text evidence="2">The sequence shown here is derived from an EMBL/GenBank/DDBJ whole genome shotgun (WGS) entry which is preliminary data.</text>
</comment>
<dbReference type="AlphaFoldDB" id="A0A7W8VBX9"/>
<dbReference type="Proteomes" id="UP000572635">
    <property type="component" value="Unassembled WGS sequence"/>
</dbReference>
<evidence type="ECO:0000256" key="1">
    <source>
        <dbReference type="SAM" id="MobiDB-lite"/>
    </source>
</evidence>
<accession>A0A7W8VBX9</accession>
<evidence type="ECO:0000313" key="3">
    <source>
        <dbReference type="Proteomes" id="UP000572635"/>
    </source>
</evidence>
<proteinExistence type="predicted"/>
<gene>
    <name evidence="2" type="ORF">HDA36_000940</name>
</gene>
<feature type="region of interest" description="Disordered" evidence="1">
    <location>
        <begin position="62"/>
        <end position="93"/>
    </location>
</feature>
<reference evidence="2 3" key="1">
    <citation type="submission" date="2020-08" db="EMBL/GenBank/DDBJ databases">
        <title>Sequencing the genomes of 1000 actinobacteria strains.</title>
        <authorList>
            <person name="Klenk H.-P."/>
        </authorList>
    </citation>
    <scope>NUCLEOTIDE SEQUENCE [LARGE SCALE GENOMIC DNA]</scope>
    <source>
        <strain evidence="2 3">DSM 44551</strain>
    </source>
</reference>
<dbReference type="EMBL" id="JACHDB010000001">
    <property type="protein sequence ID" value="MBB5430856.1"/>
    <property type="molecule type" value="Genomic_DNA"/>
</dbReference>
<organism evidence="2 3">
    <name type="scientific">Nocardiopsis composta</name>
    <dbReference type="NCBI Taxonomy" id="157465"/>
    <lineage>
        <taxon>Bacteria</taxon>
        <taxon>Bacillati</taxon>
        <taxon>Actinomycetota</taxon>
        <taxon>Actinomycetes</taxon>
        <taxon>Streptosporangiales</taxon>
        <taxon>Nocardiopsidaceae</taxon>
        <taxon>Nocardiopsis</taxon>
    </lineage>
</organism>